<dbReference type="RefSeq" id="WP_162392459.1">
    <property type="nucleotide sequence ID" value="NZ_JAABOZ010000002.1"/>
</dbReference>
<protein>
    <submittedName>
        <fullName evidence="1">Uridine kinase</fullName>
    </submittedName>
</protein>
<gene>
    <name evidence="1" type="ORF">G1H19_17940</name>
</gene>
<dbReference type="Gene3D" id="3.40.50.300">
    <property type="entry name" value="P-loop containing nucleotide triphosphate hydrolases"/>
    <property type="match status" value="1"/>
</dbReference>
<keyword evidence="2" id="KW-1185">Reference proteome</keyword>
<organism evidence="1 2">
    <name type="scientific">Goekera deserti</name>
    <dbReference type="NCBI Taxonomy" id="2497753"/>
    <lineage>
        <taxon>Bacteria</taxon>
        <taxon>Bacillati</taxon>
        <taxon>Actinomycetota</taxon>
        <taxon>Actinomycetes</taxon>
        <taxon>Geodermatophilales</taxon>
        <taxon>Geodermatophilaceae</taxon>
        <taxon>Goekera</taxon>
    </lineage>
</organism>
<dbReference type="AlphaFoldDB" id="A0A7K3WHL8"/>
<proteinExistence type="predicted"/>
<reference evidence="1 2" key="1">
    <citation type="submission" date="2020-02" db="EMBL/GenBank/DDBJ databases">
        <title>The whole genome sequence of CPCC 205119.</title>
        <authorList>
            <person name="Jiang Z."/>
        </authorList>
    </citation>
    <scope>NUCLEOTIDE SEQUENCE [LARGE SCALE GENOMIC DNA]</scope>
    <source>
        <strain evidence="1 2">CPCC 205119</strain>
    </source>
</reference>
<accession>A0A7K3WHL8</accession>
<keyword evidence="1" id="KW-0808">Transferase</keyword>
<name>A0A7K3WHL8_9ACTN</name>
<evidence type="ECO:0000313" key="2">
    <source>
        <dbReference type="Proteomes" id="UP000470470"/>
    </source>
</evidence>
<dbReference type="EMBL" id="JAAGWK010000026">
    <property type="protein sequence ID" value="NEL55862.1"/>
    <property type="molecule type" value="Genomic_DNA"/>
</dbReference>
<evidence type="ECO:0000313" key="1">
    <source>
        <dbReference type="EMBL" id="NEL55862.1"/>
    </source>
</evidence>
<dbReference type="InterPro" id="IPR027417">
    <property type="entry name" value="P-loop_NTPase"/>
</dbReference>
<dbReference type="GO" id="GO:0016301">
    <property type="term" value="F:kinase activity"/>
    <property type="evidence" value="ECO:0007669"/>
    <property type="project" value="UniProtKB-KW"/>
</dbReference>
<keyword evidence="1" id="KW-0418">Kinase</keyword>
<dbReference type="Proteomes" id="UP000470470">
    <property type="component" value="Unassembled WGS sequence"/>
</dbReference>
<sequence>MSAPAPPGGPPTVAALARRVLDTPPRLGGTRLVSIDGPAGSGKTTFAGRLADAVAARTGRRASLVHMEDLYTGDDVGSGWSMSGAVDRLDAGVLRPVREGRPGSLHRWDWAAGAAEPAATTVPVAEVLLVEGCGASPRRHDPWTSLRVWVEAPAELCLRRGLARDGAELRPWWERWQAEERAVFAAEDTRARADVRVDGAASGALPPDRYALL</sequence>
<dbReference type="SUPFAM" id="SSF52540">
    <property type="entry name" value="P-loop containing nucleoside triphosphate hydrolases"/>
    <property type="match status" value="1"/>
</dbReference>
<comment type="caution">
    <text evidence="1">The sequence shown here is derived from an EMBL/GenBank/DDBJ whole genome shotgun (WGS) entry which is preliminary data.</text>
</comment>